<dbReference type="Proteomes" id="UP001500767">
    <property type="component" value="Unassembled WGS sequence"/>
</dbReference>
<dbReference type="EMBL" id="BAAAYR010000001">
    <property type="protein sequence ID" value="GAA3559467.1"/>
    <property type="molecule type" value="Genomic_DNA"/>
</dbReference>
<evidence type="ECO:0000313" key="1">
    <source>
        <dbReference type="EMBL" id="GAA3559467.1"/>
    </source>
</evidence>
<protein>
    <recommendedName>
        <fullName evidence="3">Prenyltransferase</fullName>
    </recommendedName>
</protein>
<organism evidence="1 2">
    <name type="scientific">Microlunatus spumicola</name>
    <dbReference type="NCBI Taxonomy" id="81499"/>
    <lineage>
        <taxon>Bacteria</taxon>
        <taxon>Bacillati</taxon>
        <taxon>Actinomycetota</taxon>
        <taxon>Actinomycetes</taxon>
        <taxon>Propionibacteriales</taxon>
        <taxon>Propionibacteriaceae</taxon>
        <taxon>Microlunatus</taxon>
    </lineage>
</organism>
<comment type="caution">
    <text evidence="1">The sequence shown here is derived from an EMBL/GenBank/DDBJ whole genome shotgun (WGS) entry which is preliminary data.</text>
</comment>
<evidence type="ECO:0000313" key="2">
    <source>
        <dbReference type="Proteomes" id="UP001500767"/>
    </source>
</evidence>
<dbReference type="InterPro" id="IPR008930">
    <property type="entry name" value="Terpenoid_cyclase/PrenylTrfase"/>
</dbReference>
<dbReference type="CDD" id="cd00688">
    <property type="entry name" value="ISOPREN_C2_like"/>
    <property type="match status" value="1"/>
</dbReference>
<sequence length="319" mass="33496">MVVDPLSAWLSSDELIGEGGHCLSWVNPAHPGYAYPELSGLLLSLLVRSGSAPARARQLHDALCVGASPDGVRRGATTYAFDTAMALRGVLEHRGEQGAGDFPAREWTATLVEAVGSGRGCAPAPPWRADTRWSLAFGAHEAKLAGALVPADRLGLPGAADAVDRLRDGTVALQEPDGRFRVHALSPLTYLHAHCYAVEGLLMAGGADEAVRAGVAWLAQVQRPDGGFPAWAGPYEGDNPLRTDVTAQAVRLFRLVDPTGYASEVAAGSAFLLSCVHPDGGVRYEPGSEDRTAWPTIFAAQALAPDGHVLRAVRGSDLV</sequence>
<proteinExistence type="predicted"/>
<keyword evidence="2" id="KW-1185">Reference proteome</keyword>
<gene>
    <name evidence="1" type="ORF">GCM10022197_13610</name>
</gene>
<dbReference type="Gene3D" id="1.50.10.20">
    <property type="match status" value="1"/>
</dbReference>
<evidence type="ECO:0008006" key="3">
    <source>
        <dbReference type="Google" id="ProtNLM"/>
    </source>
</evidence>
<reference evidence="2" key="1">
    <citation type="journal article" date="2019" name="Int. J. Syst. Evol. Microbiol.">
        <title>The Global Catalogue of Microorganisms (GCM) 10K type strain sequencing project: providing services to taxonomists for standard genome sequencing and annotation.</title>
        <authorList>
            <consortium name="The Broad Institute Genomics Platform"/>
            <consortium name="The Broad Institute Genome Sequencing Center for Infectious Disease"/>
            <person name="Wu L."/>
            <person name="Ma J."/>
        </authorList>
    </citation>
    <scope>NUCLEOTIDE SEQUENCE [LARGE SCALE GENOMIC DNA]</scope>
    <source>
        <strain evidence="2">JCM 16540</strain>
    </source>
</reference>
<name>A0ABP6X4J9_9ACTN</name>
<dbReference type="SUPFAM" id="SSF48239">
    <property type="entry name" value="Terpenoid cyclases/Protein prenyltransferases"/>
    <property type="match status" value="1"/>
</dbReference>
<accession>A0ABP6X4J9</accession>